<gene>
    <name evidence="6" type="ORF">B4U80_00701</name>
</gene>
<dbReference type="EMBL" id="NCKV01000260">
    <property type="protein sequence ID" value="RWS31143.1"/>
    <property type="molecule type" value="Genomic_DNA"/>
</dbReference>
<dbReference type="Proteomes" id="UP000288716">
    <property type="component" value="Unassembled WGS sequence"/>
</dbReference>
<evidence type="ECO:0000256" key="5">
    <source>
        <dbReference type="ARBA" id="ARBA00030497"/>
    </source>
</evidence>
<dbReference type="STRING" id="299467.A0A443SUF6"/>
<name>A0A443SUF6_9ACAR</name>
<sequence>MASKWPKLTTEEREEKLKPLLANGWQMDESGRDAIKKRFEFKDFNEAFGLMTRVALKADKMNHHPEWFNVYNKLDVTLSSHDVSGVSDRDVRLATFIDSCYKN</sequence>
<keyword evidence="7" id="KW-1185">Reference proteome</keyword>
<dbReference type="EC" id="4.2.1.96" evidence="3"/>
<dbReference type="OrthoDB" id="277398at2759"/>
<dbReference type="HAMAP" id="MF_00434">
    <property type="entry name" value="Pterin_4_alpha"/>
    <property type="match status" value="1"/>
</dbReference>
<comment type="caution">
    <text evidence="6">The sequence shown here is derived from an EMBL/GenBank/DDBJ whole genome shotgun (WGS) entry which is preliminary data.</text>
</comment>
<evidence type="ECO:0000256" key="3">
    <source>
        <dbReference type="ARBA" id="ARBA00013252"/>
    </source>
</evidence>
<comment type="catalytic activity">
    <reaction evidence="1">
        <text>(4aS,6R)-4a-hydroxy-L-erythro-5,6,7,8-tetrahydrobiopterin = (6R)-L-erythro-6,7-dihydrobiopterin + H2O</text>
        <dbReference type="Rhea" id="RHEA:11920"/>
        <dbReference type="ChEBI" id="CHEBI:15377"/>
        <dbReference type="ChEBI" id="CHEBI:15642"/>
        <dbReference type="ChEBI" id="CHEBI:43120"/>
        <dbReference type="EC" id="4.2.1.96"/>
    </reaction>
</comment>
<dbReference type="CDD" id="cd00914">
    <property type="entry name" value="PCD_DCoH_subfamily_b"/>
    <property type="match status" value="1"/>
</dbReference>
<evidence type="ECO:0000256" key="4">
    <source>
        <dbReference type="ARBA" id="ARBA00023239"/>
    </source>
</evidence>
<protein>
    <recommendedName>
        <fullName evidence="3">4a-hydroxytetrahydrobiopterin dehydratase</fullName>
        <ecNumber evidence="3">4.2.1.96</ecNumber>
    </recommendedName>
    <alternativeName>
        <fullName evidence="5">4-alpha-hydroxy-tetrahydropterin dehydratase</fullName>
    </alternativeName>
</protein>
<comment type="similarity">
    <text evidence="2">Belongs to the pterin-4-alpha-carbinolamine dehydratase family.</text>
</comment>
<accession>A0A443SUF6</accession>
<dbReference type="NCBIfam" id="NF002018">
    <property type="entry name" value="PRK00823.1-3"/>
    <property type="match status" value="1"/>
</dbReference>
<evidence type="ECO:0000256" key="2">
    <source>
        <dbReference type="ARBA" id="ARBA00006472"/>
    </source>
</evidence>
<dbReference type="SUPFAM" id="SSF55248">
    <property type="entry name" value="PCD-like"/>
    <property type="match status" value="1"/>
</dbReference>
<dbReference type="VEuPathDB" id="VectorBase:LDEU000896"/>
<keyword evidence="4" id="KW-0456">Lyase</keyword>
<evidence type="ECO:0000313" key="7">
    <source>
        <dbReference type="Proteomes" id="UP000288716"/>
    </source>
</evidence>
<reference evidence="6 7" key="1">
    <citation type="journal article" date="2018" name="Gigascience">
        <title>Genomes of trombidid mites reveal novel predicted allergens and laterally-transferred genes associated with secondary metabolism.</title>
        <authorList>
            <person name="Dong X."/>
            <person name="Chaisiri K."/>
            <person name="Xia D."/>
            <person name="Armstrong S.D."/>
            <person name="Fang Y."/>
            <person name="Donnelly M.J."/>
            <person name="Kadowaki T."/>
            <person name="McGarry J.W."/>
            <person name="Darby A.C."/>
            <person name="Makepeace B.L."/>
        </authorList>
    </citation>
    <scope>NUCLEOTIDE SEQUENCE [LARGE SCALE GENOMIC DNA]</scope>
    <source>
        <strain evidence="6">UoL-UT</strain>
    </source>
</reference>
<dbReference type="InterPro" id="IPR001533">
    <property type="entry name" value="Pterin_deHydtase"/>
</dbReference>
<organism evidence="6 7">
    <name type="scientific">Leptotrombidium deliense</name>
    <dbReference type="NCBI Taxonomy" id="299467"/>
    <lineage>
        <taxon>Eukaryota</taxon>
        <taxon>Metazoa</taxon>
        <taxon>Ecdysozoa</taxon>
        <taxon>Arthropoda</taxon>
        <taxon>Chelicerata</taxon>
        <taxon>Arachnida</taxon>
        <taxon>Acari</taxon>
        <taxon>Acariformes</taxon>
        <taxon>Trombidiformes</taxon>
        <taxon>Prostigmata</taxon>
        <taxon>Anystina</taxon>
        <taxon>Parasitengona</taxon>
        <taxon>Trombiculoidea</taxon>
        <taxon>Trombiculidae</taxon>
        <taxon>Leptotrombidium</taxon>
    </lineage>
</organism>
<dbReference type="Pfam" id="PF01329">
    <property type="entry name" value="Pterin_4a"/>
    <property type="match status" value="1"/>
</dbReference>
<dbReference type="Gene3D" id="3.30.1360.20">
    <property type="entry name" value="Transcriptional coactivator/pterin dehydratase"/>
    <property type="match status" value="1"/>
</dbReference>
<dbReference type="PANTHER" id="PTHR12599">
    <property type="entry name" value="PTERIN-4-ALPHA-CARBINOLAMINE DEHYDRATASE"/>
    <property type="match status" value="1"/>
</dbReference>
<dbReference type="PANTHER" id="PTHR12599:SF0">
    <property type="entry name" value="PTERIN-4-ALPHA-CARBINOLAMINE DEHYDRATASE"/>
    <property type="match status" value="1"/>
</dbReference>
<evidence type="ECO:0000313" key="6">
    <source>
        <dbReference type="EMBL" id="RWS31143.1"/>
    </source>
</evidence>
<dbReference type="GO" id="GO:0006729">
    <property type="term" value="P:tetrahydrobiopterin biosynthetic process"/>
    <property type="evidence" value="ECO:0007669"/>
    <property type="project" value="InterPro"/>
</dbReference>
<proteinExistence type="inferred from homology"/>
<dbReference type="InterPro" id="IPR036428">
    <property type="entry name" value="PCD_sf"/>
</dbReference>
<dbReference type="AlphaFoldDB" id="A0A443SUF6"/>
<evidence type="ECO:0000256" key="1">
    <source>
        <dbReference type="ARBA" id="ARBA00001554"/>
    </source>
</evidence>
<dbReference type="GO" id="GO:0008124">
    <property type="term" value="F:4-alpha-hydroxytetrahydrobiopterin dehydratase activity"/>
    <property type="evidence" value="ECO:0007669"/>
    <property type="project" value="UniProtKB-EC"/>
</dbReference>